<feature type="transmembrane region" description="Helical" evidence="1">
    <location>
        <begin position="103"/>
        <end position="123"/>
    </location>
</feature>
<protein>
    <submittedName>
        <fullName evidence="2">Uncharacterized protein</fullName>
    </submittedName>
</protein>
<gene>
    <name evidence="2" type="ORF">ElP_59950</name>
</gene>
<keyword evidence="1" id="KW-0472">Membrane</keyword>
<dbReference type="EMBL" id="CP036426">
    <property type="protein sequence ID" value="QDV38047.1"/>
    <property type="molecule type" value="Genomic_DNA"/>
</dbReference>
<feature type="transmembrane region" description="Helical" evidence="1">
    <location>
        <begin position="25"/>
        <end position="48"/>
    </location>
</feature>
<organism evidence="2 3">
    <name type="scientific">Tautonia plasticadhaerens</name>
    <dbReference type="NCBI Taxonomy" id="2527974"/>
    <lineage>
        <taxon>Bacteria</taxon>
        <taxon>Pseudomonadati</taxon>
        <taxon>Planctomycetota</taxon>
        <taxon>Planctomycetia</taxon>
        <taxon>Isosphaerales</taxon>
        <taxon>Isosphaeraceae</taxon>
        <taxon>Tautonia</taxon>
    </lineage>
</organism>
<dbReference type="RefSeq" id="WP_145276259.1">
    <property type="nucleotide sequence ID" value="NZ_CP036426.1"/>
</dbReference>
<sequence length="150" mass="16426">MPRPTPPSVGEDQAAGPPEGKPVPIAFNLSVFATFFWIVFGLSIIYGYRVWWDAPIDPSFVPFMCVGFGVVVAFAIVLTLSYATGEIVFEAPGFKFQGASGPIVLWVVCFLAILFGFYLMGISEVVSSDSHERLPITEVHRRDTPPRPAD</sequence>
<dbReference type="Proteomes" id="UP000317835">
    <property type="component" value="Chromosome"/>
</dbReference>
<keyword evidence="1" id="KW-0812">Transmembrane</keyword>
<feature type="transmembrane region" description="Helical" evidence="1">
    <location>
        <begin position="60"/>
        <end position="83"/>
    </location>
</feature>
<evidence type="ECO:0000313" key="3">
    <source>
        <dbReference type="Proteomes" id="UP000317835"/>
    </source>
</evidence>
<keyword evidence="3" id="KW-1185">Reference proteome</keyword>
<dbReference type="OrthoDB" id="8457045at2"/>
<evidence type="ECO:0000313" key="2">
    <source>
        <dbReference type="EMBL" id="QDV38047.1"/>
    </source>
</evidence>
<keyword evidence="1" id="KW-1133">Transmembrane helix</keyword>
<evidence type="ECO:0000256" key="1">
    <source>
        <dbReference type="SAM" id="Phobius"/>
    </source>
</evidence>
<dbReference type="KEGG" id="tpla:ElP_59950"/>
<accession>A0A518HB60</accession>
<reference evidence="2 3" key="1">
    <citation type="submission" date="2019-02" db="EMBL/GenBank/DDBJ databases">
        <title>Deep-cultivation of Planctomycetes and their phenomic and genomic characterization uncovers novel biology.</title>
        <authorList>
            <person name="Wiegand S."/>
            <person name="Jogler M."/>
            <person name="Boedeker C."/>
            <person name="Pinto D."/>
            <person name="Vollmers J."/>
            <person name="Rivas-Marin E."/>
            <person name="Kohn T."/>
            <person name="Peeters S.H."/>
            <person name="Heuer A."/>
            <person name="Rast P."/>
            <person name="Oberbeckmann S."/>
            <person name="Bunk B."/>
            <person name="Jeske O."/>
            <person name="Meyerdierks A."/>
            <person name="Storesund J.E."/>
            <person name="Kallscheuer N."/>
            <person name="Luecker S."/>
            <person name="Lage O.M."/>
            <person name="Pohl T."/>
            <person name="Merkel B.J."/>
            <person name="Hornburger P."/>
            <person name="Mueller R.-W."/>
            <person name="Bruemmer F."/>
            <person name="Labrenz M."/>
            <person name="Spormann A.M."/>
            <person name="Op den Camp H."/>
            <person name="Overmann J."/>
            <person name="Amann R."/>
            <person name="Jetten M.S.M."/>
            <person name="Mascher T."/>
            <person name="Medema M.H."/>
            <person name="Devos D.P."/>
            <person name="Kaster A.-K."/>
            <person name="Ovreas L."/>
            <person name="Rohde M."/>
            <person name="Galperin M.Y."/>
            <person name="Jogler C."/>
        </authorList>
    </citation>
    <scope>NUCLEOTIDE SEQUENCE [LARGE SCALE GENOMIC DNA]</scope>
    <source>
        <strain evidence="2 3">ElP</strain>
    </source>
</reference>
<name>A0A518HB60_9BACT</name>
<proteinExistence type="predicted"/>
<dbReference type="AlphaFoldDB" id="A0A518HB60"/>